<protein>
    <submittedName>
        <fullName evidence="1">Uncharacterized protein</fullName>
    </submittedName>
</protein>
<evidence type="ECO:0000313" key="1">
    <source>
        <dbReference type="EnsemblPlants" id="ORUFI11G00020.1"/>
    </source>
</evidence>
<keyword evidence="2" id="KW-1185">Reference proteome</keyword>
<accession>A0A0E0R306</accession>
<dbReference type="AlphaFoldDB" id="A0A0E0R306"/>
<organism evidence="1 2">
    <name type="scientific">Oryza rufipogon</name>
    <name type="common">Brownbeard rice</name>
    <name type="synonym">Asian wild rice</name>
    <dbReference type="NCBI Taxonomy" id="4529"/>
    <lineage>
        <taxon>Eukaryota</taxon>
        <taxon>Viridiplantae</taxon>
        <taxon>Streptophyta</taxon>
        <taxon>Embryophyta</taxon>
        <taxon>Tracheophyta</taxon>
        <taxon>Spermatophyta</taxon>
        <taxon>Magnoliopsida</taxon>
        <taxon>Liliopsida</taxon>
        <taxon>Poales</taxon>
        <taxon>Poaceae</taxon>
        <taxon>BOP clade</taxon>
        <taxon>Oryzoideae</taxon>
        <taxon>Oryzeae</taxon>
        <taxon>Oryzinae</taxon>
        <taxon>Oryza</taxon>
    </lineage>
</organism>
<proteinExistence type="predicted"/>
<reference evidence="2" key="1">
    <citation type="submission" date="2013-06" db="EMBL/GenBank/DDBJ databases">
        <authorList>
            <person name="Zhao Q."/>
        </authorList>
    </citation>
    <scope>NUCLEOTIDE SEQUENCE</scope>
    <source>
        <strain evidence="2">cv. W1943</strain>
    </source>
</reference>
<dbReference type="EnsemblPlants" id="ORUFI11G00020.1">
    <property type="protein sequence ID" value="ORUFI11G00020.1"/>
    <property type="gene ID" value="ORUFI11G00020"/>
</dbReference>
<dbReference type="Proteomes" id="UP000008022">
    <property type="component" value="Unassembled WGS sequence"/>
</dbReference>
<dbReference type="HOGENOM" id="CLU_2945803_0_0_1"/>
<dbReference type="Gramene" id="ORUFI11G00020.1">
    <property type="protein sequence ID" value="ORUFI11G00020.1"/>
    <property type="gene ID" value="ORUFI11G00020"/>
</dbReference>
<name>A0A0E0R306_ORYRU</name>
<reference evidence="1" key="2">
    <citation type="submission" date="2015-06" db="UniProtKB">
        <authorList>
            <consortium name="EnsemblPlants"/>
        </authorList>
    </citation>
    <scope>IDENTIFICATION</scope>
</reference>
<evidence type="ECO:0000313" key="2">
    <source>
        <dbReference type="Proteomes" id="UP000008022"/>
    </source>
</evidence>
<sequence length="60" mass="6870">MADRWAEVAPTWRHVGADTGRHRGATTSFYTLVLGAILRTHDHSTMPLTRFLIYLLYPEV</sequence>